<dbReference type="Proteomes" id="UP000789860">
    <property type="component" value="Unassembled WGS sequence"/>
</dbReference>
<evidence type="ECO:0000313" key="1">
    <source>
        <dbReference type="EMBL" id="CAG8617422.1"/>
    </source>
</evidence>
<reference evidence="1" key="1">
    <citation type="submission" date="2021-06" db="EMBL/GenBank/DDBJ databases">
        <authorList>
            <person name="Kallberg Y."/>
            <person name="Tangrot J."/>
            <person name="Rosling A."/>
        </authorList>
    </citation>
    <scope>NUCLEOTIDE SEQUENCE</scope>
    <source>
        <strain evidence="1">AU212A</strain>
    </source>
</reference>
<name>A0ACA9MY81_9GLOM</name>
<dbReference type="EMBL" id="CAJVPM010017008">
    <property type="protein sequence ID" value="CAG8617422.1"/>
    <property type="molecule type" value="Genomic_DNA"/>
</dbReference>
<proteinExistence type="predicted"/>
<evidence type="ECO:0000313" key="2">
    <source>
        <dbReference type="Proteomes" id="UP000789860"/>
    </source>
</evidence>
<protein>
    <submittedName>
        <fullName evidence="1">11233_t:CDS:1</fullName>
    </submittedName>
</protein>
<keyword evidence="2" id="KW-1185">Reference proteome</keyword>
<comment type="caution">
    <text evidence="1">The sequence shown here is derived from an EMBL/GenBank/DDBJ whole genome shotgun (WGS) entry which is preliminary data.</text>
</comment>
<feature type="non-terminal residue" evidence="1">
    <location>
        <position position="1"/>
    </location>
</feature>
<sequence length="62" mass="7627">KRIDRYRELESYLEMVKGEELMMKTLNPKLFKEIEGFEMNDSKKFHEDMLKREKETKLDDVI</sequence>
<gene>
    <name evidence="1" type="ORF">SCALOS_LOCUS7527</name>
</gene>
<accession>A0ACA9MY81</accession>
<organism evidence="1 2">
    <name type="scientific">Scutellospora calospora</name>
    <dbReference type="NCBI Taxonomy" id="85575"/>
    <lineage>
        <taxon>Eukaryota</taxon>
        <taxon>Fungi</taxon>
        <taxon>Fungi incertae sedis</taxon>
        <taxon>Mucoromycota</taxon>
        <taxon>Glomeromycotina</taxon>
        <taxon>Glomeromycetes</taxon>
        <taxon>Diversisporales</taxon>
        <taxon>Gigasporaceae</taxon>
        <taxon>Scutellospora</taxon>
    </lineage>
</organism>